<sequence>MDEHPGLDLAHSFLIAAEELSFRRTAERLGIDQSALSRRIAKLERQLGFQLFERTTREVVLTPAGRSFHEAGAPILAGYDRAVATARRVAQGKTGLLRVAYMAFAAIELMPRVVKRFRAANPAVELALRYLPTQEQKIALSEGEIDLGFMIGPFEHSDFDSRQLASDPLHVFMPRGHPLSTKRTVAPRDLAGEDLLLGDMAEWAAYRRHLGEKFAHAGVPVAPRQEASSTMALLGLVAAGFGVTVYPRQLTGLTGTTIVSRPIADPAFHIETVLVRRRIDRAASVRRFIDCALDTVLPAPEGRKNRDGH</sequence>
<evidence type="ECO:0000256" key="2">
    <source>
        <dbReference type="ARBA" id="ARBA00023015"/>
    </source>
</evidence>
<accession>A0A844QPA1</accession>
<dbReference type="SUPFAM" id="SSF53850">
    <property type="entry name" value="Periplasmic binding protein-like II"/>
    <property type="match status" value="1"/>
</dbReference>
<dbReference type="InterPro" id="IPR000847">
    <property type="entry name" value="LysR_HTH_N"/>
</dbReference>
<evidence type="ECO:0000256" key="3">
    <source>
        <dbReference type="ARBA" id="ARBA00023125"/>
    </source>
</evidence>
<evidence type="ECO:0000259" key="5">
    <source>
        <dbReference type="PROSITE" id="PS50931"/>
    </source>
</evidence>
<reference evidence="6 7" key="1">
    <citation type="submission" date="2019-12" db="EMBL/GenBank/DDBJ databases">
        <title>Nitratireductor arenosus sp. nov., Isolated from sea sand, Jeju island, South Korea.</title>
        <authorList>
            <person name="Kim W."/>
        </authorList>
    </citation>
    <scope>NUCLEOTIDE SEQUENCE [LARGE SCALE GENOMIC DNA]</scope>
    <source>
        <strain evidence="6 7">CAU 1489</strain>
    </source>
</reference>
<evidence type="ECO:0000256" key="4">
    <source>
        <dbReference type="ARBA" id="ARBA00023163"/>
    </source>
</evidence>
<dbReference type="Gene3D" id="3.40.190.10">
    <property type="entry name" value="Periplasmic binding protein-like II"/>
    <property type="match status" value="2"/>
</dbReference>
<dbReference type="PANTHER" id="PTHR30346:SF0">
    <property type="entry name" value="HCA OPERON TRANSCRIPTIONAL ACTIVATOR HCAR"/>
    <property type="match status" value="1"/>
</dbReference>
<dbReference type="EMBL" id="WPHG01000007">
    <property type="protein sequence ID" value="MVA99780.1"/>
    <property type="molecule type" value="Genomic_DNA"/>
</dbReference>
<feature type="domain" description="HTH lysR-type" evidence="5">
    <location>
        <begin position="5"/>
        <end position="62"/>
    </location>
</feature>
<gene>
    <name evidence="6" type="ORF">GN330_21225</name>
</gene>
<dbReference type="SUPFAM" id="SSF46785">
    <property type="entry name" value="Winged helix' DNA-binding domain"/>
    <property type="match status" value="1"/>
</dbReference>
<dbReference type="PRINTS" id="PR00039">
    <property type="entry name" value="HTHLYSR"/>
</dbReference>
<dbReference type="RefSeq" id="WP_156715317.1">
    <property type="nucleotide sequence ID" value="NZ_WPHG01000007.1"/>
</dbReference>
<keyword evidence="4" id="KW-0804">Transcription</keyword>
<dbReference type="Gene3D" id="1.10.10.10">
    <property type="entry name" value="Winged helix-like DNA-binding domain superfamily/Winged helix DNA-binding domain"/>
    <property type="match status" value="1"/>
</dbReference>
<dbReference type="CDD" id="cd08414">
    <property type="entry name" value="PBP2_LTTR_aromatics_like"/>
    <property type="match status" value="1"/>
</dbReference>
<dbReference type="InterPro" id="IPR036388">
    <property type="entry name" value="WH-like_DNA-bd_sf"/>
</dbReference>
<comment type="caution">
    <text evidence="6">The sequence shown here is derived from an EMBL/GenBank/DDBJ whole genome shotgun (WGS) entry which is preliminary data.</text>
</comment>
<dbReference type="AlphaFoldDB" id="A0A844QPA1"/>
<name>A0A844QPA1_9HYPH</name>
<dbReference type="PROSITE" id="PS50931">
    <property type="entry name" value="HTH_LYSR"/>
    <property type="match status" value="1"/>
</dbReference>
<protein>
    <submittedName>
        <fullName evidence="6">LysR family transcriptional regulator</fullName>
    </submittedName>
</protein>
<dbReference type="FunFam" id="1.10.10.10:FF:000001">
    <property type="entry name" value="LysR family transcriptional regulator"/>
    <property type="match status" value="1"/>
</dbReference>
<dbReference type="Pfam" id="PF03466">
    <property type="entry name" value="LysR_substrate"/>
    <property type="match status" value="1"/>
</dbReference>
<comment type="similarity">
    <text evidence="1">Belongs to the LysR transcriptional regulatory family.</text>
</comment>
<organism evidence="6 7">
    <name type="scientific">Nitratireductor arenosus</name>
    <dbReference type="NCBI Taxonomy" id="2682096"/>
    <lineage>
        <taxon>Bacteria</taxon>
        <taxon>Pseudomonadati</taxon>
        <taxon>Pseudomonadota</taxon>
        <taxon>Alphaproteobacteria</taxon>
        <taxon>Hyphomicrobiales</taxon>
        <taxon>Phyllobacteriaceae</taxon>
        <taxon>Nitratireductor</taxon>
    </lineage>
</organism>
<dbReference type="GO" id="GO:0003700">
    <property type="term" value="F:DNA-binding transcription factor activity"/>
    <property type="evidence" value="ECO:0007669"/>
    <property type="project" value="InterPro"/>
</dbReference>
<keyword evidence="7" id="KW-1185">Reference proteome</keyword>
<dbReference type="PANTHER" id="PTHR30346">
    <property type="entry name" value="TRANSCRIPTIONAL DUAL REGULATOR HCAR-RELATED"/>
    <property type="match status" value="1"/>
</dbReference>
<dbReference type="Pfam" id="PF00126">
    <property type="entry name" value="HTH_1"/>
    <property type="match status" value="1"/>
</dbReference>
<dbReference type="InterPro" id="IPR036390">
    <property type="entry name" value="WH_DNA-bd_sf"/>
</dbReference>
<dbReference type="InterPro" id="IPR005119">
    <property type="entry name" value="LysR_subst-bd"/>
</dbReference>
<evidence type="ECO:0000313" key="6">
    <source>
        <dbReference type="EMBL" id="MVA99780.1"/>
    </source>
</evidence>
<keyword evidence="2" id="KW-0805">Transcription regulation</keyword>
<dbReference type="GO" id="GO:0032993">
    <property type="term" value="C:protein-DNA complex"/>
    <property type="evidence" value="ECO:0007669"/>
    <property type="project" value="TreeGrafter"/>
</dbReference>
<dbReference type="GO" id="GO:0003677">
    <property type="term" value="F:DNA binding"/>
    <property type="evidence" value="ECO:0007669"/>
    <property type="project" value="UniProtKB-KW"/>
</dbReference>
<dbReference type="Proteomes" id="UP000463224">
    <property type="component" value="Unassembled WGS sequence"/>
</dbReference>
<evidence type="ECO:0000256" key="1">
    <source>
        <dbReference type="ARBA" id="ARBA00009437"/>
    </source>
</evidence>
<evidence type="ECO:0000313" key="7">
    <source>
        <dbReference type="Proteomes" id="UP000463224"/>
    </source>
</evidence>
<proteinExistence type="inferred from homology"/>
<keyword evidence="3" id="KW-0238">DNA-binding</keyword>